<keyword evidence="1" id="KW-1185">Reference proteome</keyword>
<protein>
    <submittedName>
        <fullName evidence="2">Uncharacterized protein</fullName>
    </submittedName>
</protein>
<organism evidence="1 2">
    <name type="scientific">Plectus sambesii</name>
    <dbReference type="NCBI Taxonomy" id="2011161"/>
    <lineage>
        <taxon>Eukaryota</taxon>
        <taxon>Metazoa</taxon>
        <taxon>Ecdysozoa</taxon>
        <taxon>Nematoda</taxon>
        <taxon>Chromadorea</taxon>
        <taxon>Plectida</taxon>
        <taxon>Plectina</taxon>
        <taxon>Plectoidea</taxon>
        <taxon>Plectidae</taxon>
        <taxon>Plectus</taxon>
    </lineage>
</organism>
<reference evidence="2" key="1">
    <citation type="submission" date="2022-11" db="UniProtKB">
        <authorList>
            <consortium name="WormBaseParasite"/>
        </authorList>
    </citation>
    <scope>IDENTIFICATION</scope>
</reference>
<dbReference type="Proteomes" id="UP000887566">
    <property type="component" value="Unplaced"/>
</dbReference>
<dbReference type="AlphaFoldDB" id="A0A914WCP5"/>
<sequence length="108" mass="11808">MTAAGRVMTRMWTTARKTVKRFVPSSLSQPAVLGAAAGNWIINGPAGVDGRDRPCVSVITKRRAQNKTARDEVTRVNWTRLNTESASWGQPCAAFVTAIIFFVVQLTD</sequence>
<accession>A0A914WCP5</accession>
<proteinExistence type="predicted"/>
<evidence type="ECO:0000313" key="2">
    <source>
        <dbReference type="WBParaSite" id="PSAMB.scaffold3643size17459.g22097.t1"/>
    </source>
</evidence>
<name>A0A914WCP5_9BILA</name>
<evidence type="ECO:0000313" key="1">
    <source>
        <dbReference type="Proteomes" id="UP000887566"/>
    </source>
</evidence>
<dbReference type="WBParaSite" id="PSAMB.scaffold3643size17459.g22097.t1">
    <property type="protein sequence ID" value="PSAMB.scaffold3643size17459.g22097.t1"/>
    <property type="gene ID" value="PSAMB.scaffold3643size17459.g22097"/>
</dbReference>